<dbReference type="Gene3D" id="3.40.50.720">
    <property type="entry name" value="NAD(P)-binding Rossmann-like Domain"/>
    <property type="match status" value="1"/>
</dbReference>
<accession>A0A1B7LFT8</accession>
<dbReference type="SUPFAM" id="SSF55347">
    <property type="entry name" value="Glyceraldehyde-3-phosphate dehydrogenase-like, C-terminal domain"/>
    <property type="match status" value="1"/>
</dbReference>
<evidence type="ECO:0000259" key="2">
    <source>
        <dbReference type="Pfam" id="PF22725"/>
    </source>
</evidence>
<dbReference type="Gene3D" id="3.30.360.10">
    <property type="entry name" value="Dihydrodipicolinate Reductase, domain 2"/>
    <property type="match status" value="1"/>
</dbReference>
<dbReference type="AlphaFoldDB" id="A0A1B7LFT8"/>
<gene>
    <name evidence="3" type="ORF">A6M21_07890</name>
</gene>
<reference evidence="3 4" key="1">
    <citation type="submission" date="2016-04" db="EMBL/GenBank/DDBJ databases">
        <authorList>
            <person name="Evans L.H."/>
            <person name="Alamgir A."/>
            <person name="Owens N."/>
            <person name="Weber N.D."/>
            <person name="Virtaneva K."/>
            <person name="Barbian K."/>
            <person name="Babar A."/>
            <person name="Rosenke K."/>
        </authorList>
    </citation>
    <scope>NUCLEOTIDE SEQUENCE [LARGE SCALE GENOMIC DNA]</scope>
    <source>
        <strain evidence="3 4">LMa1</strain>
    </source>
</reference>
<dbReference type="InterPro" id="IPR055170">
    <property type="entry name" value="GFO_IDH_MocA-like_dom"/>
</dbReference>
<sequence>MRKLKVGVIGAGMAFARLHHPAYQQLGDRYEIAAVCDRDAAKARVWAGRLNLDERSVFTDWREMLRQKEDLDVIDIMVPIALNFEITEGVAKTLAGRRKGIICEKPLAPTLEQAEASRELARKYRIPVMIAENYRYNHEIDLLRDLVRTGRAGDIYYFIQNRVVDFQADMLQDKFPATEWRQHPEFPGGTVTDTALHDLAGLRHIFGPVDRLQAFGRPQAAGYSPYAVIQVNLLFKSGVTGHFSFFCAGREMQRPLIGLRIFGTKGMIYLEERDAGTINLAFNDGRKEQVPYQVQRGYYNELLNFYNALTGSEPVSVTPEMEYGDLKTVHDILKSIAEGEIVPVDGEDTYRPVYAPALGGQAGIVQ</sequence>
<feature type="domain" description="Gfo/Idh/MocA-like oxidoreductase N-terminal" evidence="1">
    <location>
        <begin position="4"/>
        <end position="129"/>
    </location>
</feature>
<comment type="caution">
    <text evidence="3">The sequence shown here is derived from an EMBL/GenBank/DDBJ whole genome shotgun (WGS) entry which is preliminary data.</text>
</comment>
<dbReference type="PANTHER" id="PTHR43377">
    <property type="entry name" value="BILIVERDIN REDUCTASE A"/>
    <property type="match status" value="1"/>
</dbReference>
<dbReference type="OrthoDB" id="9815825at2"/>
<dbReference type="Proteomes" id="UP000078532">
    <property type="component" value="Unassembled WGS sequence"/>
</dbReference>
<dbReference type="PANTHER" id="PTHR43377:SF1">
    <property type="entry name" value="BILIVERDIN REDUCTASE A"/>
    <property type="match status" value="1"/>
</dbReference>
<dbReference type="STRING" id="1838280.A6M21_07890"/>
<dbReference type="InterPro" id="IPR000683">
    <property type="entry name" value="Gfo/Idh/MocA-like_OxRdtase_N"/>
</dbReference>
<evidence type="ECO:0000313" key="3">
    <source>
        <dbReference type="EMBL" id="OAT83597.1"/>
    </source>
</evidence>
<organism evidence="3 4">
    <name type="scientific">Desulfotomaculum copahuensis</name>
    <dbReference type="NCBI Taxonomy" id="1838280"/>
    <lineage>
        <taxon>Bacteria</taxon>
        <taxon>Bacillati</taxon>
        <taxon>Bacillota</taxon>
        <taxon>Clostridia</taxon>
        <taxon>Eubacteriales</taxon>
        <taxon>Desulfotomaculaceae</taxon>
        <taxon>Desulfotomaculum</taxon>
    </lineage>
</organism>
<dbReference type="EMBL" id="LYVF01000106">
    <property type="protein sequence ID" value="OAT83597.1"/>
    <property type="molecule type" value="Genomic_DNA"/>
</dbReference>
<evidence type="ECO:0000313" key="4">
    <source>
        <dbReference type="Proteomes" id="UP000078532"/>
    </source>
</evidence>
<protein>
    <submittedName>
        <fullName evidence="3">Oxidoreductase</fullName>
    </submittedName>
</protein>
<dbReference type="InterPro" id="IPR051450">
    <property type="entry name" value="Gfo/Idh/MocA_Oxidoreductases"/>
</dbReference>
<dbReference type="SUPFAM" id="SSF51735">
    <property type="entry name" value="NAD(P)-binding Rossmann-fold domains"/>
    <property type="match status" value="1"/>
</dbReference>
<feature type="domain" description="GFO/IDH/MocA-like oxidoreductase" evidence="2">
    <location>
        <begin position="143"/>
        <end position="268"/>
    </location>
</feature>
<dbReference type="InterPro" id="IPR036291">
    <property type="entry name" value="NAD(P)-bd_dom_sf"/>
</dbReference>
<evidence type="ECO:0000259" key="1">
    <source>
        <dbReference type="Pfam" id="PF01408"/>
    </source>
</evidence>
<dbReference type="GO" id="GO:0000166">
    <property type="term" value="F:nucleotide binding"/>
    <property type="evidence" value="ECO:0007669"/>
    <property type="project" value="InterPro"/>
</dbReference>
<name>A0A1B7LFT8_9FIRM</name>
<dbReference type="Pfam" id="PF22725">
    <property type="entry name" value="GFO_IDH_MocA_C3"/>
    <property type="match status" value="1"/>
</dbReference>
<dbReference type="Pfam" id="PF01408">
    <property type="entry name" value="GFO_IDH_MocA"/>
    <property type="match status" value="1"/>
</dbReference>
<proteinExistence type="predicted"/>
<keyword evidence="4" id="KW-1185">Reference proteome</keyword>